<reference evidence="1 2" key="1">
    <citation type="submission" date="2024-11" db="EMBL/GenBank/DDBJ databases">
        <title>Chromosome-level genome assembly of Eucalyptus globulus Labill. provides insights into its genome evolution.</title>
        <authorList>
            <person name="Li X."/>
        </authorList>
    </citation>
    <scope>NUCLEOTIDE SEQUENCE [LARGE SCALE GENOMIC DNA]</scope>
    <source>
        <strain evidence="1">CL2024</strain>
        <tissue evidence="1">Fresh tender leaves</tissue>
    </source>
</reference>
<dbReference type="PANTHER" id="PTHR31170:SF25">
    <property type="entry name" value="BNAA09G04570D PROTEIN"/>
    <property type="match status" value="1"/>
</dbReference>
<evidence type="ECO:0000313" key="2">
    <source>
        <dbReference type="Proteomes" id="UP001634007"/>
    </source>
</evidence>
<organism evidence="1 2">
    <name type="scientific">Eucalyptus globulus</name>
    <name type="common">Tasmanian blue gum</name>
    <dbReference type="NCBI Taxonomy" id="34317"/>
    <lineage>
        <taxon>Eukaryota</taxon>
        <taxon>Viridiplantae</taxon>
        <taxon>Streptophyta</taxon>
        <taxon>Embryophyta</taxon>
        <taxon>Tracheophyta</taxon>
        <taxon>Spermatophyta</taxon>
        <taxon>Magnoliopsida</taxon>
        <taxon>eudicotyledons</taxon>
        <taxon>Gunneridae</taxon>
        <taxon>Pentapetalae</taxon>
        <taxon>rosids</taxon>
        <taxon>malvids</taxon>
        <taxon>Myrtales</taxon>
        <taxon>Myrtaceae</taxon>
        <taxon>Myrtoideae</taxon>
        <taxon>Eucalypteae</taxon>
        <taxon>Eucalyptus</taxon>
    </lineage>
</organism>
<dbReference type="EMBL" id="JBJKBG010000003">
    <property type="protein sequence ID" value="KAL3744260.1"/>
    <property type="molecule type" value="Genomic_DNA"/>
</dbReference>
<dbReference type="Proteomes" id="UP001634007">
    <property type="component" value="Unassembled WGS sequence"/>
</dbReference>
<protein>
    <submittedName>
        <fullName evidence="1">Uncharacterized protein</fullName>
    </submittedName>
</protein>
<dbReference type="PANTHER" id="PTHR31170">
    <property type="entry name" value="BNAC04G53230D PROTEIN"/>
    <property type="match status" value="1"/>
</dbReference>
<sequence>MAFCGVSEIMKDKKRKSLGKVRASEEMTAAGGLHRNHGTGHKRRFGEQWTIFRVPEHIREVDKKAYNPRVVSIGPFHQSRPELRAMEARKLRMYERLMKQIGDEGRDVGLETAIKQLEGRARRSYSEEFDHISSEEFTQMMVLDGCFIVELMRLYHESNQHGQHVEEPIFATRWMLPNITRDLLMLENQLPFFVLQEIYKLTTFDEEAIPLNKLALLFFEPLRPQKGEYTEIRWHDQGKHHHLLALYHSSFVPSDYHPSQRFRDVRWNRHENFPGKFWLEEVRILRRSGITFKSNPGNLLNIEFENRELRIPTLFVDDSTGPLLRNLLAYEQCNAFAAPYFTCYAIFLNSIIDVPEDIEILQEAGIIVQSEAVDEEVVNLVNSLTKELVFDLDDRNDCYIARQIEDINAFCRSWKSKCIYQLSCIDFVRLGLSFLFPWLK</sequence>
<gene>
    <name evidence="1" type="ORF">ACJRO7_013507</name>
</gene>
<proteinExistence type="predicted"/>
<comment type="caution">
    <text evidence="1">The sequence shown here is derived from an EMBL/GenBank/DDBJ whole genome shotgun (WGS) entry which is preliminary data.</text>
</comment>
<accession>A0ABD3KWZ7</accession>
<keyword evidence="2" id="KW-1185">Reference proteome</keyword>
<dbReference type="AlphaFoldDB" id="A0ABD3KWZ7"/>
<name>A0ABD3KWZ7_EUCGL</name>
<dbReference type="Pfam" id="PF03140">
    <property type="entry name" value="DUF247"/>
    <property type="match status" value="1"/>
</dbReference>
<dbReference type="InterPro" id="IPR004158">
    <property type="entry name" value="DUF247_pln"/>
</dbReference>
<evidence type="ECO:0000313" key="1">
    <source>
        <dbReference type="EMBL" id="KAL3744260.1"/>
    </source>
</evidence>